<evidence type="ECO:0000256" key="4">
    <source>
        <dbReference type="ARBA" id="ARBA00022679"/>
    </source>
</evidence>
<keyword evidence="5 11" id="KW-0479">Metal-binding</keyword>
<dbReference type="RefSeq" id="WP_092482604.1">
    <property type="nucleotide sequence ID" value="NZ_FOYM01000008.1"/>
</dbReference>
<evidence type="ECO:0000313" key="13">
    <source>
        <dbReference type="EMBL" id="SFR02594.1"/>
    </source>
</evidence>
<dbReference type="CDD" id="cd02007">
    <property type="entry name" value="TPP_DXS"/>
    <property type="match status" value="1"/>
</dbReference>
<dbReference type="Proteomes" id="UP000199584">
    <property type="component" value="Unassembled WGS sequence"/>
</dbReference>
<protein>
    <recommendedName>
        <fullName evidence="11">1-deoxy-D-xylulose-5-phosphate synthase</fullName>
        <ecNumber evidence="11">2.2.1.7</ecNumber>
    </recommendedName>
    <alternativeName>
        <fullName evidence="11">1-deoxyxylulose-5-phosphate synthase</fullName>
        <shortName evidence="11">DXP synthase</shortName>
        <shortName evidence="11">DXPS</shortName>
    </alternativeName>
</protein>
<dbReference type="NCBIfam" id="NF003933">
    <property type="entry name" value="PRK05444.2-2"/>
    <property type="match status" value="1"/>
</dbReference>
<dbReference type="HAMAP" id="MF_00315">
    <property type="entry name" value="DXP_synth"/>
    <property type="match status" value="1"/>
</dbReference>
<dbReference type="InterPro" id="IPR005477">
    <property type="entry name" value="Dxylulose-5-P_synthase"/>
</dbReference>
<dbReference type="NCBIfam" id="TIGR00204">
    <property type="entry name" value="dxs"/>
    <property type="match status" value="1"/>
</dbReference>
<keyword evidence="4 11" id="KW-0808">Transferase</keyword>
<evidence type="ECO:0000256" key="2">
    <source>
        <dbReference type="ARBA" id="ARBA00011081"/>
    </source>
</evidence>
<dbReference type="GO" id="GO:0005829">
    <property type="term" value="C:cytosol"/>
    <property type="evidence" value="ECO:0007669"/>
    <property type="project" value="TreeGrafter"/>
</dbReference>
<evidence type="ECO:0000259" key="12">
    <source>
        <dbReference type="SMART" id="SM00861"/>
    </source>
</evidence>
<comment type="cofactor">
    <cofactor evidence="11">
        <name>thiamine diphosphate</name>
        <dbReference type="ChEBI" id="CHEBI:58937"/>
    </cofactor>
    <text evidence="11">Binds 1 thiamine pyrophosphate per subunit.</text>
</comment>
<dbReference type="InterPro" id="IPR029061">
    <property type="entry name" value="THDP-binding"/>
</dbReference>
<comment type="cofactor">
    <cofactor evidence="11">
        <name>Mg(2+)</name>
        <dbReference type="ChEBI" id="CHEBI:18420"/>
    </cofactor>
    <text evidence="11">Binds 1 Mg(2+) ion per subunit.</text>
</comment>
<comment type="catalytic activity">
    <reaction evidence="11">
        <text>D-glyceraldehyde 3-phosphate + pyruvate + H(+) = 1-deoxy-D-xylulose 5-phosphate + CO2</text>
        <dbReference type="Rhea" id="RHEA:12605"/>
        <dbReference type="ChEBI" id="CHEBI:15361"/>
        <dbReference type="ChEBI" id="CHEBI:15378"/>
        <dbReference type="ChEBI" id="CHEBI:16526"/>
        <dbReference type="ChEBI" id="CHEBI:57792"/>
        <dbReference type="ChEBI" id="CHEBI:59776"/>
        <dbReference type="EC" id="2.2.1.7"/>
    </reaction>
</comment>
<accession>A0A1I6DAX9</accession>
<evidence type="ECO:0000256" key="7">
    <source>
        <dbReference type="ARBA" id="ARBA00022977"/>
    </source>
</evidence>
<feature type="binding site" evidence="11">
    <location>
        <position position="286"/>
    </location>
    <ligand>
        <name>thiamine diphosphate</name>
        <dbReference type="ChEBI" id="CHEBI:58937"/>
    </ligand>
</feature>
<dbReference type="FunFam" id="3.40.50.970:FF:000005">
    <property type="entry name" value="1-deoxy-D-xylulose-5-phosphate synthase"/>
    <property type="match status" value="1"/>
</dbReference>
<feature type="binding site" evidence="11">
    <location>
        <position position="74"/>
    </location>
    <ligand>
        <name>thiamine diphosphate</name>
        <dbReference type="ChEBI" id="CHEBI:58937"/>
    </ligand>
</feature>
<dbReference type="EC" id="2.2.1.7" evidence="11"/>
<dbReference type="PANTHER" id="PTHR43322:SF5">
    <property type="entry name" value="1-DEOXY-D-XYLULOSE-5-PHOSPHATE SYNTHASE, CHLOROPLASTIC"/>
    <property type="match status" value="1"/>
</dbReference>
<feature type="binding site" evidence="11">
    <location>
        <position position="146"/>
    </location>
    <ligand>
        <name>Mg(2+)</name>
        <dbReference type="ChEBI" id="CHEBI:18420"/>
    </ligand>
</feature>
<proteinExistence type="inferred from homology"/>
<feature type="binding site" evidence="11">
    <location>
        <begin position="115"/>
        <end position="117"/>
    </location>
    <ligand>
        <name>thiamine diphosphate</name>
        <dbReference type="ChEBI" id="CHEBI:58937"/>
    </ligand>
</feature>
<keyword evidence="14" id="KW-1185">Reference proteome</keyword>
<dbReference type="UniPathway" id="UPA00064">
    <property type="reaction ID" value="UER00091"/>
</dbReference>
<dbReference type="Pfam" id="PF02779">
    <property type="entry name" value="Transket_pyr"/>
    <property type="match status" value="1"/>
</dbReference>
<sequence length="639" mass="68860">MGKYLQQVNSPGDIRALTVAQLEQLAGEIREEIIVTVARNGGHLAPNLGVVELTLALHKIFQTPRNKIIWDVGHQSYVHKLITGRRERFDTLRCHGGLSGFPRPDESEHDAFGTGHSSTSISAALGIALARDMKGEEYSVVAVIGDGAMTGGMAFEALNHAGHLQKDIIVVLNDNEMSIAPNVGAMAGYLNRIRTDPKYSRGKDEIEQILRRIPSIGSKVLKVAERLKDSFKYLVVPGMIFEELGFTYLGPIDGHNISAMLNTFEQAKSLGGPVLVHVITQKGHGYAPAVEKADKFHGIGPFDISSGDCLKKSDISTYTEIFGRTLVQLAEQDPCIVAITAAMCSGTGLTEFAGKFPRRFFDVGIAEQHAVTLAAGLAISGLKPVVAIYSTFLQRAYDQILHDVCLQNLPVVFAIDRAGIVGDDGPTHHGLFDYSFLRNIPNMTIMAPADENELQHMLNTALQVNGPCALRYPRGTGLGVALDRQYRDIPVGKAEVLSEGKDITLLAVGNMVPVARRAAAMLKEQGVLATVINARFVKPLDAACIAEHAKRTGRLITIEENVLAGGFGSAVLELLESRGLHDIQVKCLGIADTFVEHGSQALLREKYGLTAQGLVEAAREMVKTRAAKGRKLVGLGGGS</sequence>
<evidence type="ECO:0000256" key="11">
    <source>
        <dbReference type="HAMAP-Rule" id="MF_00315"/>
    </source>
</evidence>
<dbReference type="GO" id="GO:0019288">
    <property type="term" value="P:isopentenyl diphosphate biosynthetic process, methylerythritol 4-phosphate pathway"/>
    <property type="evidence" value="ECO:0007669"/>
    <property type="project" value="TreeGrafter"/>
</dbReference>
<comment type="subunit">
    <text evidence="3 11">Homodimer.</text>
</comment>
<evidence type="ECO:0000313" key="14">
    <source>
        <dbReference type="Proteomes" id="UP000199584"/>
    </source>
</evidence>
<dbReference type="InterPro" id="IPR009014">
    <property type="entry name" value="Transketo_C/PFOR_II"/>
</dbReference>
<evidence type="ECO:0000256" key="10">
    <source>
        <dbReference type="ARBA" id="ARBA00055605"/>
    </source>
</evidence>
<keyword evidence="7 11" id="KW-0784">Thiamine biosynthesis</keyword>
<dbReference type="SUPFAM" id="SSF52922">
    <property type="entry name" value="TK C-terminal domain-like"/>
    <property type="match status" value="1"/>
</dbReference>
<dbReference type="OrthoDB" id="9803371at2"/>
<evidence type="ECO:0000256" key="6">
    <source>
        <dbReference type="ARBA" id="ARBA00022842"/>
    </source>
</evidence>
<dbReference type="AlphaFoldDB" id="A0A1I6DAX9"/>
<dbReference type="FunFam" id="3.40.50.920:FF:000002">
    <property type="entry name" value="1-deoxy-D-xylulose-5-phosphate synthase"/>
    <property type="match status" value="1"/>
</dbReference>
<dbReference type="PROSITE" id="PS00802">
    <property type="entry name" value="TRANSKETOLASE_2"/>
    <property type="match status" value="1"/>
</dbReference>
<comment type="pathway">
    <text evidence="1 11">Metabolic intermediate biosynthesis; 1-deoxy-D-xylulose 5-phosphate biosynthesis; 1-deoxy-D-xylulose 5-phosphate from D-glyceraldehyde 3-phosphate and pyruvate: step 1/1.</text>
</comment>
<dbReference type="GO" id="GO:0016114">
    <property type="term" value="P:terpenoid biosynthetic process"/>
    <property type="evidence" value="ECO:0007669"/>
    <property type="project" value="UniProtKB-UniRule"/>
</dbReference>
<dbReference type="Pfam" id="PF13292">
    <property type="entry name" value="DXP_synthase_N"/>
    <property type="match status" value="1"/>
</dbReference>
<dbReference type="SUPFAM" id="SSF52518">
    <property type="entry name" value="Thiamin diphosphate-binding fold (THDP-binding)"/>
    <property type="match status" value="2"/>
</dbReference>
<dbReference type="GO" id="GO:0008661">
    <property type="term" value="F:1-deoxy-D-xylulose-5-phosphate synthase activity"/>
    <property type="evidence" value="ECO:0007669"/>
    <property type="project" value="UniProtKB-UniRule"/>
</dbReference>
<dbReference type="STRING" id="39060.SAMN05660706_10831"/>
<feature type="binding site" evidence="11">
    <location>
        <position position="175"/>
    </location>
    <ligand>
        <name>Mg(2+)</name>
        <dbReference type="ChEBI" id="CHEBI:18420"/>
    </ligand>
</feature>
<evidence type="ECO:0000256" key="3">
    <source>
        <dbReference type="ARBA" id="ARBA00011738"/>
    </source>
</evidence>
<feature type="domain" description="Transketolase-like pyrimidine-binding" evidence="12">
    <location>
        <begin position="316"/>
        <end position="480"/>
    </location>
</feature>
<dbReference type="Gene3D" id="3.40.50.970">
    <property type="match status" value="2"/>
</dbReference>
<evidence type="ECO:0000256" key="8">
    <source>
        <dbReference type="ARBA" id="ARBA00023052"/>
    </source>
</evidence>
<evidence type="ECO:0000256" key="9">
    <source>
        <dbReference type="ARBA" id="ARBA00023229"/>
    </source>
</evidence>
<reference evidence="14" key="1">
    <citation type="submission" date="2016-10" db="EMBL/GenBank/DDBJ databases">
        <authorList>
            <person name="Varghese N."/>
            <person name="Submissions S."/>
        </authorList>
    </citation>
    <scope>NUCLEOTIDE SEQUENCE [LARGE SCALE GENOMIC DNA]</scope>
    <source>
        <strain evidence="14">DSM 3669</strain>
    </source>
</reference>
<feature type="binding site" evidence="11">
    <location>
        <begin position="147"/>
        <end position="148"/>
    </location>
    <ligand>
        <name>thiamine diphosphate</name>
        <dbReference type="ChEBI" id="CHEBI:58937"/>
    </ligand>
</feature>
<feature type="binding site" evidence="11">
    <location>
        <position position="367"/>
    </location>
    <ligand>
        <name>thiamine diphosphate</name>
        <dbReference type="ChEBI" id="CHEBI:58937"/>
    </ligand>
</feature>
<comment type="similarity">
    <text evidence="2 11">Belongs to the transketolase family. DXPS subfamily.</text>
</comment>
<organism evidence="13 14">
    <name type="scientific">Desulfoscipio geothermicus DSM 3669</name>
    <dbReference type="NCBI Taxonomy" id="1121426"/>
    <lineage>
        <taxon>Bacteria</taxon>
        <taxon>Bacillati</taxon>
        <taxon>Bacillota</taxon>
        <taxon>Clostridia</taxon>
        <taxon>Eubacteriales</taxon>
        <taxon>Desulfallaceae</taxon>
        <taxon>Desulfoscipio</taxon>
    </lineage>
</organism>
<evidence type="ECO:0000256" key="5">
    <source>
        <dbReference type="ARBA" id="ARBA00022723"/>
    </source>
</evidence>
<comment type="function">
    <text evidence="10 11">Catalyzes the acyloin condensation reaction between C atoms 2 and 3 of pyruvate and glyceraldehyde 3-phosphate to yield 1-deoxy-D-xylulose-5-phosphate (DXP).</text>
</comment>
<dbReference type="GO" id="GO:0030976">
    <property type="term" value="F:thiamine pyrophosphate binding"/>
    <property type="evidence" value="ECO:0007669"/>
    <property type="project" value="UniProtKB-UniRule"/>
</dbReference>
<dbReference type="Gene3D" id="3.40.50.920">
    <property type="match status" value="1"/>
</dbReference>
<gene>
    <name evidence="11" type="primary">dxs</name>
    <name evidence="13" type="ORF">SAMN05660706_10831</name>
</gene>
<evidence type="ECO:0000256" key="1">
    <source>
        <dbReference type="ARBA" id="ARBA00004980"/>
    </source>
</evidence>
<dbReference type="GO" id="GO:0009228">
    <property type="term" value="P:thiamine biosynthetic process"/>
    <property type="evidence" value="ECO:0007669"/>
    <property type="project" value="UniProtKB-UniRule"/>
</dbReference>
<dbReference type="Pfam" id="PF02780">
    <property type="entry name" value="Transketolase_C"/>
    <property type="match status" value="1"/>
</dbReference>
<dbReference type="PANTHER" id="PTHR43322">
    <property type="entry name" value="1-D-DEOXYXYLULOSE 5-PHOSPHATE SYNTHASE-RELATED"/>
    <property type="match status" value="1"/>
</dbReference>
<name>A0A1I6DAX9_9FIRM</name>
<dbReference type="InterPro" id="IPR033248">
    <property type="entry name" value="Transketolase_C"/>
</dbReference>
<keyword evidence="9 11" id="KW-0414">Isoprene biosynthesis</keyword>
<keyword evidence="8 11" id="KW-0786">Thiamine pyrophosphate</keyword>
<dbReference type="GO" id="GO:0000287">
    <property type="term" value="F:magnesium ion binding"/>
    <property type="evidence" value="ECO:0007669"/>
    <property type="project" value="UniProtKB-UniRule"/>
</dbReference>
<dbReference type="InterPro" id="IPR020826">
    <property type="entry name" value="Transketolase_BS"/>
</dbReference>
<feature type="binding site" evidence="11">
    <location>
        <position position="175"/>
    </location>
    <ligand>
        <name>thiamine diphosphate</name>
        <dbReference type="ChEBI" id="CHEBI:58937"/>
    </ligand>
</feature>
<keyword evidence="6 11" id="KW-0460">Magnesium</keyword>
<dbReference type="EMBL" id="FOYM01000008">
    <property type="protein sequence ID" value="SFR02594.1"/>
    <property type="molecule type" value="Genomic_DNA"/>
</dbReference>
<dbReference type="CDD" id="cd07033">
    <property type="entry name" value="TPP_PYR_DXS_TK_like"/>
    <property type="match status" value="1"/>
</dbReference>
<dbReference type="SMART" id="SM00861">
    <property type="entry name" value="Transket_pyr"/>
    <property type="match status" value="1"/>
</dbReference>
<dbReference type="InterPro" id="IPR005475">
    <property type="entry name" value="Transketolase-like_Pyr-bd"/>
</dbReference>